<evidence type="ECO:0000256" key="5">
    <source>
        <dbReference type="ARBA" id="ARBA00022692"/>
    </source>
</evidence>
<dbReference type="OrthoDB" id="11163at2157"/>
<gene>
    <name evidence="10" type="ORF">B1756_15390</name>
</gene>
<dbReference type="EMBL" id="CP019893">
    <property type="protein sequence ID" value="ARS90978.1"/>
    <property type="molecule type" value="Genomic_DNA"/>
</dbReference>
<organism evidence="10 11">
    <name type="scientific">Natrarchaeobaculum aegyptiacum</name>
    <dbReference type="NCBI Taxonomy" id="745377"/>
    <lineage>
        <taxon>Archaea</taxon>
        <taxon>Methanobacteriati</taxon>
        <taxon>Methanobacteriota</taxon>
        <taxon>Stenosarchaea group</taxon>
        <taxon>Halobacteria</taxon>
        <taxon>Halobacteriales</taxon>
        <taxon>Natrialbaceae</taxon>
        <taxon>Natrarchaeobaculum</taxon>
    </lineage>
</organism>
<evidence type="ECO:0000259" key="9">
    <source>
        <dbReference type="PROSITE" id="PS50928"/>
    </source>
</evidence>
<name>A0A2Z2I2E6_9EURY</name>
<dbReference type="GeneID" id="32895485"/>
<evidence type="ECO:0000313" key="10">
    <source>
        <dbReference type="EMBL" id="ARS90978.1"/>
    </source>
</evidence>
<dbReference type="GO" id="GO:0055085">
    <property type="term" value="P:transmembrane transport"/>
    <property type="evidence" value="ECO:0007669"/>
    <property type="project" value="InterPro"/>
</dbReference>
<dbReference type="AlphaFoldDB" id="A0A2Z2I2E6"/>
<dbReference type="PROSITE" id="PS50928">
    <property type="entry name" value="ABC_TM1"/>
    <property type="match status" value="1"/>
</dbReference>
<sequence>MSGANTDSGLVGPISAARSALPTLSELSRSNRSLLLMAPLLVFEVLIFVVPFAILLRISLTDGSSDHVYEPGTWSLESYATVFNSDLLHSIILYSFVLGAIVTVLSVLIGLFYAYAIWRSSGVVTSLLLLSVVMPLLTTLVIRTYAFNPLLSPTGTVNDVLLSVGLLSEPIQFVPATVGAIVGQLYIVLPYAVLAIYSVMATMDWGLVEAARDLGASRPRSFVEVVLPQVMPGIIVAAVISFAWSVGAYAAPDLLSNGITFAVHAEDLMIGDMRYSLAAALSVVMLVLMLVSVAIISAVLNFFGGDFDLA</sequence>
<evidence type="ECO:0000256" key="7">
    <source>
        <dbReference type="ARBA" id="ARBA00023136"/>
    </source>
</evidence>
<evidence type="ECO:0000256" key="6">
    <source>
        <dbReference type="ARBA" id="ARBA00022989"/>
    </source>
</evidence>
<evidence type="ECO:0000256" key="8">
    <source>
        <dbReference type="RuleBase" id="RU363032"/>
    </source>
</evidence>
<feature type="transmembrane region" description="Helical" evidence="8">
    <location>
        <begin position="127"/>
        <end position="146"/>
    </location>
</feature>
<dbReference type="CDD" id="cd06261">
    <property type="entry name" value="TM_PBP2"/>
    <property type="match status" value="1"/>
</dbReference>
<dbReference type="Proteomes" id="UP000250088">
    <property type="component" value="Chromosome"/>
</dbReference>
<dbReference type="PANTHER" id="PTHR42929">
    <property type="entry name" value="INNER MEMBRANE ABC TRANSPORTER PERMEASE PROTEIN YDCU-RELATED-RELATED"/>
    <property type="match status" value="1"/>
</dbReference>
<accession>A0A2Z2I2E6</accession>
<dbReference type="PANTHER" id="PTHR42929:SF5">
    <property type="entry name" value="ABC TRANSPORTER PERMEASE PROTEIN"/>
    <property type="match status" value="1"/>
</dbReference>
<dbReference type="RefSeq" id="WP_086889342.1">
    <property type="nucleotide sequence ID" value="NZ_CP019893.1"/>
</dbReference>
<dbReference type="GO" id="GO:0005886">
    <property type="term" value="C:plasma membrane"/>
    <property type="evidence" value="ECO:0007669"/>
    <property type="project" value="UniProtKB-SubCell"/>
</dbReference>
<dbReference type="SUPFAM" id="SSF161098">
    <property type="entry name" value="MetI-like"/>
    <property type="match status" value="1"/>
</dbReference>
<keyword evidence="11" id="KW-1185">Reference proteome</keyword>
<evidence type="ECO:0000256" key="3">
    <source>
        <dbReference type="ARBA" id="ARBA00022448"/>
    </source>
</evidence>
<keyword evidence="6 8" id="KW-1133">Transmembrane helix</keyword>
<evidence type="ECO:0000256" key="4">
    <source>
        <dbReference type="ARBA" id="ARBA00022475"/>
    </source>
</evidence>
<keyword evidence="7 8" id="KW-0472">Membrane</keyword>
<feature type="transmembrane region" description="Helical" evidence="8">
    <location>
        <begin position="91"/>
        <end position="115"/>
    </location>
</feature>
<feature type="domain" description="ABC transmembrane type-1" evidence="9">
    <location>
        <begin position="92"/>
        <end position="296"/>
    </location>
</feature>
<feature type="transmembrane region" description="Helical" evidence="8">
    <location>
        <begin position="221"/>
        <end position="244"/>
    </location>
</feature>
<dbReference type="InterPro" id="IPR035906">
    <property type="entry name" value="MetI-like_sf"/>
</dbReference>
<dbReference type="InterPro" id="IPR000515">
    <property type="entry name" value="MetI-like"/>
</dbReference>
<dbReference type="KEGG" id="naj:B1756_15390"/>
<protein>
    <submittedName>
        <fullName evidence="10">ABC transporter permease</fullName>
    </submittedName>
</protein>
<keyword evidence="5 8" id="KW-0812">Transmembrane</keyword>
<proteinExistence type="inferred from homology"/>
<evidence type="ECO:0000313" key="11">
    <source>
        <dbReference type="Proteomes" id="UP000250088"/>
    </source>
</evidence>
<feature type="transmembrane region" description="Helical" evidence="8">
    <location>
        <begin position="34"/>
        <end position="56"/>
    </location>
</feature>
<feature type="transmembrane region" description="Helical" evidence="8">
    <location>
        <begin position="277"/>
        <end position="303"/>
    </location>
</feature>
<comment type="similarity">
    <text evidence="2">Belongs to the binding-protein-dependent transport system permease family. CysTW subfamily.</text>
</comment>
<dbReference type="Gene3D" id="1.10.3720.10">
    <property type="entry name" value="MetI-like"/>
    <property type="match status" value="1"/>
</dbReference>
<evidence type="ECO:0000256" key="2">
    <source>
        <dbReference type="ARBA" id="ARBA00007069"/>
    </source>
</evidence>
<keyword evidence="3 8" id="KW-0813">Transport</keyword>
<feature type="transmembrane region" description="Helical" evidence="8">
    <location>
        <begin position="173"/>
        <end position="200"/>
    </location>
</feature>
<reference evidence="11" key="1">
    <citation type="submission" date="2017-02" db="EMBL/GenBank/DDBJ databases">
        <title>Natronthermophilus aegyptiacus gen. nov.,sp. nov., an aerobic, extremely halophilic alkalithermophilic archaeon isolated from the athalassohaline Wadi An Natrun, Egypt.</title>
        <authorList>
            <person name="Zhao B."/>
        </authorList>
    </citation>
    <scope>NUCLEOTIDE SEQUENCE [LARGE SCALE GENOMIC DNA]</scope>
    <source>
        <strain evidence="11">JW/NM-HA 15</strain>
    </source>
</reference>
<comment type="subcellular location">
    <subcellularLocation>
        <location evidence="1 8">Cell membrane</location>
        <topology evidence="1 8">Multi-pass membrane protein</topology>
    </subcellularLocation>
</comment>
<dbReference type="Pfam" id="PF00528">
    <property type="entry name" value="BPD_transp_1"/>
    <property type="match status" value="1"/>
</dbReference>
<keyword evidence="4" id="KW-1003">Cell membrane</keyword>
<evidence type="ECO:0000256" key="1">
    <source>
        <dbReference type="ARBA" id="ARBA00004651"/>
    </source>
</evidence>